<keyword evidence="6" id="KW-1133">Transmembrane helix</keyword>
<dbReference type="Pfam" id="PF00015">
    <property type="entry name" value="MCPsignal"/>
    <property type="match status" value="1"/>
</dbReference>
<dbReference type="EMBL" id="QFQZ01000020">
    <property type="protein sequence ID" value="PZR34967.1"/>
    <property type="molecule type" value="Genomic_DNA"/>
</dbReference>
<dbReference type="GO" id="GO:0007165">
    <property type="term" value="P:signal transduction"/>
    <property type="evidence" value="ECO:0007669"/>
    <property type="project" value="UniProtKB-KW"/>
</dbReference>
<dbReference type="SUPFAM" id="SSF58104">
    <property type="entry name" value="Methyl-accepting chemotaxis protein (MCP) signaling domain"/>
    <property type="match status" value="1"/>
</dbReference>
<dbReference type="CDD" id="cd06225">
    <property type="entry name" value="HAMP"/>
    <property type="match status" value="1"/>
</dbReference>
<keyword evidence="2" id="KW-0145">Chemotaxis</keyword>
<dbReference type="Pfam" id="PF00672">
    <property type="entry name" value="HAMP"/>
    <property type="match status" value="1"/>
</dbReference>
<keyword evidence="4" id="KW-0807">Transducer</keyword>
<dbReference type="SMART" id="SM00283">
    <property type="entry name" value="MA"/>
    <property type="match status" value="1"/>
</dbReference>
<comment type="caution">
    <text evidence="9">The sequence shown here is derived from an EMBL/GenBank/DDBJ whole genome shotgun (WGS) entry which is preliminary data.</text>
</comment>
<dbReference type="InterPro" id="IPR004089">
    <property type="entry name" value="MCPsignal_dom"/>
</dbReference>
<evidence type="ECO:0000256" key="4">
    <source>
        <dbReference type="PROSITE-ProRule" id="PRU00284"/>
    </source>
</evidence>
<comment type="similarity">
    <text evidence="3">Belongs to the methyl-accepting chemotaxis (MCP) protein family.</text>
</comment>
<dbReference type="Proteomes" id="UP000249393">
    <property type="component" value="Unassembled WGS sequence"/>
</dbReference>
<evidence type="ECO:0000256" key="3">
    <source>
        <dbReference type="ARBA" id="ARBA00029447"/>
    </source>
</evidence>
<dbReference type="AlphaFoldDB" id="A0A2W5V8M2"/>
<name>A0A2W5V8M2_9CAUL</name>
<comment type="subcellular location">
    <subcellularLocation>
        <location evidence="1">Membrane</location>
    </subcellularLocation>
</comment>
<proteinExistence type="inferred from homology"/>
<dbReference type="PROSITE" id="PS50885">
    <property type="entry name" value="HAMP"/>
    <property type="match status" value="2"/>
</dbReference>
<dbReference type="InterPro" id="IPR024478">
    <property type="entry name" value="HlyB_4HB_MCP"/>
</dbReference>
<evidence type="ECO:0008006" key="11">
    <source>
        <dbReference type="Google" id="ProtNLM"/>
    </source>
</evidence>
<evidence type="ECO:0000313" key="10">
    <source>
        <dbReference type="Proteomes" id="UP000249393"/>
    </source>
</evidence>
<protein>
    <recommendedName>
        <fullName evidence="11">Methyl-accepting chemotaxis protein</fullName>
    </recommendedName>
</protein>
<dbReference type="CDD" id="cd11386">
    <property type="entry name" value="MCP_signal"/>
    <property type="match status" value="1"/>
</dbReference>
<evidence type="ECO:0000256" key="1">
    <source>
        <dbReference type="ARBA" id="ARBA00004370"/>
    </source>
</evidence>
<dbReference type="Gene3D" id="1.10.8.500">
    <property type="entry name" value="HAMP domain in histidine kinase"/>
    <property type="match status" value="1"/>
</dbReference>
<dbReference type="GO" id="GO:0016020">
    <property type="term" value="C:membrane"/>
    <property type="evidence" value="ECO:0007669"/>
    <property type="project" value="UniProtKB-SubCell"/>
</dbReference>
<dbReference type="PROSITE" id="PS50111">
    <property type="entry name" value="CHEMOTAXIS_TRANSDUC_2"/>
    <property type="match status" value="1"/>
</dbReference>
<gene>
    <name evidence="9" type="ORF">DI526_08565</name>
</gene>
<dbReference type="InterPro" id="IPR051310">
    <property type="entry name" value="MCP_chemotaxis"/>
</dbReference>
<dbReference type="FunFam" id="1.10.287.950:FF:000001">
    <property type="entry name" value="Methyl-accepting chemotaxis sensory transducer"/>
    <property type="match status" value="1"/>
</dbReference>
<feature type="coiled-coil region" evidence="5">
    <location>
        <begin position="283"/>
        <end position="310"/>
    </location>
</feature>
<dbReference type="PANTHER" id="PTHR43531">
    <property type="entry name" value="PROTEIN ICFG"/>
    <property type="match status" value="1"/>
</dbReference>
<accession>A0A2W5V8M2</accession>
<evidence type="ECO:0000313" key="9">
    <source>
        <dbReference type="EMBL" id="PZR34967.1"/>
    </source>
</evidence>
<feature type="domain" description="HAMP" evidence="8">
    <location>
        <begin position="232"/>
        <end position="285"/>
    </location>
</feature>
<evidence type="ECO:0000256" key="5">
    <source>
        <dbReference type="SAM" id="Coils"/>
    </source>
</evidence>
<sequence>MHSRAPGRFYSEAATAQGWGPLHIMNNLKIGTKISVLVVALGAICLAIAGYGALRVKGVDDAYTVMTDVRMPAQVALIRANRSVSQMGYASALSVISADPSHTTEAVANYKKARAKTASYLEAAAAGLPKQEKNFVQLQDKLRRATAAMDRAVALAEQGRKAEASVALEAAAPVVASYSDLAVKMTDATINTLNAESNTLSSDSQRTGLKLLAIAALAVAAAVGASLWMATTAIARPLKGLAGDMKRLAGGDLEVAVTGQERRDEVGLMAQAVQVFKDNGLKARALAADAERLKAEADIASNRTEAQRRANEAEQAMVVQALAASLSRLAEGDLTTQIEAEFQGQYAQIKADFNAAVESLRGAMSAISESTSGIRGGSEEIAVASNDLSRRTEQQAANLEETAAALDQITATVRTSAAGAREASDAAAQATRDATNSGKVMRDAVSAMVEIEQSSSQINSIISVIDEIAFQTNLLALNAGVEAARAGDAGKGFAVVAQEVRALAQRSAEAAKEIKDLIAGSSAHVSRGVQLVGETEKALSDIVSKVTQIDGLISRIAQSSQEQATGLNQVNQAVNQLDQVTQQNAAMVEEATAAVSSLRGEAGKLTSLVARFNLQGGSARALAGRPGASGGLTVAEAQQRAAAFASASAA</sequence>
<feature type="transmembrane region" description="Helical" evidence="6">
    <location>
        <begin position="34"/>
        <end position="54"/>
    </location>
</feature>
<evidence type="ECO:0000259" key="8">
    <source>
        <dbReference type="PROSITE" id="PS50885"/>
    </source>
</evidence>
<feature type="domain" description="HAMP" evidence="8">
    <location>
        <begin position="313"/>
        <end position="365"/>
    </location>
</feature>
<feature type="transmembrane region" description="Helical" evidence="6">
    <location>
        <begin position="211"/>
        <end position="230"/>
    </location>
</feature>
<reference evidence="9 10" key="1">
    <citation type="submission" date="2017-08" db="EMBL/GenBank/DDBJ databases">
        <title>Infants hospitalized years apart are colonized by the same room-sourced microbial strains.</title>
        <authorList>
            <person name="Brooks B."/>
            <person name="Olm M.R."/>
            <person name="Firek B.A."/>
            <person name="Baker R."/>
            <person name="Thomas B.C."/>
            <person name="Morowitz M.J."/>
            <person name="Banfield J.F."/>
        </authorList>
    </citation>
    <scope>NUCLEOTIDE SEQUENCE [LARGE SCALE GENOMIC DNA]</scope>
    <source>
        <strain evidence="9">S2_003_000_R2_4</strain>
    </source>
</reference>
<dbReference type="GO" id="GO:0006935">
    <property type="term" value="P:chemotaxis"/>
    <property type="evidence" value="ECO:0007669"/>
    <property type="project" value="UniProtKB-KW"/>
</dbReference>
<evidence type="ECO:0000256" key="6">
    <source>
        <dbReference type="SAM" id="Phobius"/>
    </source>
</evidence>
<keyword evidence="6" id="KW-0472">Membrane</keyword>
<dbReference type="PANTHER" id="PTHR43531:SF11">
    <property type="entry name" value="METHYL-ACCEPTING CHEMOTAXIS PROTEIN 3"/>
    <property type="match status" value="1"/>
</dbReference>
<dbReference type="SMART" id="SM00304">
    <property type="entry name" value="HAMP"/>
    <property type="match status" value="2"/>
</dbReference>
<evidence type="ECO:0000256" key="2">
    <source>
        <dbReference type="ARBA" id="ARBA00022500"/>
    </source>
</evidence>
<keyword evidence="5" id="KW-0175">Coiled coil</keyword>
<evidence type="ECO:0000259" key="7">
    <source>
        <dbReference type="PROSITE" id="PS50111"/>
    </source>
</evidence>
<dbReference type="InterPro" id="IPR003660">
    <property type="entry name" value="HAMP_dom"/>
</dbReference>
<feature type="domain" description="Methyl-accepting transducer" evidence="7">
    <location>
        <begin position="370"/>
        <end position="599"/>
    </location>
</feature>
<dbReference type="Gene3D" id="1.10.287.950">
    <property type="entry name" value="Methyl-accepting chemotaxis protein"/>
    <property type="match status" value="1"/>
</dbReference>
<keyword evidence="6" id="KW-0812">Transmembrane</keyword>
<dbReference type="SUPFAM" id="SSF158472">
    <property type="entry name" value="HAMP domain-like"/>
    <property type="match status" value="1"/>
</dbReference>
<dbReference type="Pfam" id="PF18947">
    <property type="entry name" value="HAMP_2"/>
    <property type="match status" value="1"/>
</dbReference>
<dbReference type="Pfam" id="PF12729">
    <property type="entry name" value="4HB_MCP_1"/>
    <property type="match status" value="1"/>
</dbReference>
<organism evidence="9 10">
    <name type="scientific">Caulobacter segnis</name>
    <dbReference type="NCBI Taxonomy" id="88688"/>
    <lineage>
        <taxon>Bacteria</taxon>
        <taxon>Pseudomonadati</taxon>
        <taxon>Pseudomonadota</taxon>
        <taxon>Alphaproteobacteria</taxon>
        <taxon>Caulobacterales</taxon>
        <taxon>Caulobacteraceae</taxon>
        <taxon>Caulobacter</taxon>
    </lineage>
</organism>